<evidence type="ECO:0000259" key="1">
    <source>
        <dbReference type="PROSITE" id="PS50206"/>
    </source>
</evidence>
<dbReference type="RefSeq" id="WP_161350841.1">
    <property type="nucleotide sequence ID" value="NZ_WTUX01000011.1"/>
</dbReference>
<comment type="caution">
    <text evidence="2">The sequence shown here is derived from an EMBL/GenBank/DDBJ whole genome shotgun (WGS) entry which is preliminary data.</text>
</comment>
<evidence type="ECO:0000313" key="3">
    <source>
        <dbReference type="Proteomes" id="UP000467322"/>
    </source>
</evidence>
<protein>
    <submittedName>
        <fullName evidence="2">Rhodanese-like domain-containing protein</fullName>
    </submittedName>
</protein>
<name>A0A845LXM0_9RHOB</name>
<dbReference type="Gene3D" id="3.40.250.10">
    <property type="entry name" value="Rhodanese-like domain"/>
    <property type="match status" value="1"/>
</dbReference>
<dbReference type="InterPro" id="IPR006311">
    <property type="entry name" value="TAT_signal"/>
</dbReference>
<dbReference type="Pfam" id="PF00581">
    <property type="entry name" value="Rhodanese"/>
    <property type="match status" value="1"/>
</dbReference>
<dbReference type="SUPFAM" id="SSF52821">
    <property type="entry name" value="Rhodanese/Cell cycle control phosphatase"/>
    <property type="match status" value="1"/>
</dbReference>
<sequence length="141" mass="14707">MTQHSRRAVLIGGGAALLALGAGVGLVAAGRDPGFEQTFLTVDEMKATGGLIVDIRTPPEWAETGVIDDAVLLTFTGPDRFLDQLAPALADGRDLILVCRSGNRTRAAAQAIQGRIPNRIVSIEGGMKRVIASGYRTVPAG</sequence>
<feature type="domain" description="Rhodanese" evidence="1">
    <location>
        <begin position="46"/>
        <end position="139"/>
    </location>
</feature>
<proteinExistence type="predicted"/>
<dbReference type="Proteomes" id="UP000467322">
    <property type="component" value="Unassembled WGS sequence"/>
</dbReference>
<evidence type="ECO:0000313" key="2">
    <source>
        <dbReference type="EMBL" id="MZR12710.1"/>
    </source>
</evidence>
<reference evidence="2 3" key="1">
    <citation type="submission" date="2019-12" db="EMBL/GenBank/DDBJ databases">
        <title>Maritimibacter sp. nov. sp. isolated from sea sand.</title>
        <authorList>
            <person name="Kim J."/>
            <person name="Jeong S.E."/>
            <person name="Jung H.S."/>
            <person name="Jeon C.O."/>
        </authorList>
    </citation>
    <scope>NUCLEOTIDE SEQUENCE [LARGE SCALE GENOMIC DNA]</scope>
    <source>
        <strain evidence="2 3">DP07</strain>
    </source>
</reference>
<gene>
    <name evidence="2" type="ORF">GQE99_06715</name>
</gene>
<dbReference type="AlphaFoldDB" id="A0A845LXM0"/>
<dbReference type="InterPro" id="IPR001763">
    <property type="entry name" value="Rhodanese-like_dom"/>
</dbReference>
<dbReference type="InterPro" id="IPR036873">
    <property type="entry name" value="Rhodanese-like_dom_sf"/>
</dbReference>
<accession>A0A845LXM0</accession>
<organism evidence="2 3">
    <name type="scientific">Maritimibacter harenae</name>
    <dbReference type="NCBI Taxonomy" id="2606218"/>
    <lineage>
        <taxon>Bacteria</taxon>
        <taxon>Pseudomonadati</taxon>
        <taxon>Pseudomonadota</taxon>
        <taxon>Alphaproteobacteria</taxon>
        <taxon>Rhodobacterales</taxon>
        <taxon>Roseobacteraceae</taxon>
        <taxon>Maritimibacter</taxon>
    </lineage>
</organism>
<dbReference type="PROSITE" id="PS50206">
    <property type="entry name" value="RHODANESE_3"/>
    <property type="match status" value="1"/>
</dbReference>
<dbReference type="PROSITE" id="PS51318">
    <property type="entry name" value="TAT"/>
    <property type="match status" value="1"/>
</dbReference>
<dbReference type="CDD" id="cd00158">
    <property type="entry name" value="RHOD"/>
    <property type="match status" value="1"/>
</dbReference>
<keyword evidence="3" id="KW-1185">Reference proteome</keyword>
<dbReference type="EMBL" id="WTUX01000011">
    <property type="protein sequence ID" value="MZR12710.1"/>
    <property type="molecule type" value="Genomic_DNA"/>
</dbReference>